<accession>A0A232FB44</accession>
<protein>
    <submittedName>
        <fullName evidence="1">Uncharacterized protein</fullName>
    </submittedName>
</protein>
<keyword evidence="2" id="KW-1185">Reference proteome</keyword>
<dbReference type="EMBL" id="NNAY01000559">
    <property type="protein sequence ID" value="OXU27668.1"/>
    <property type="molecule type" value="Genomic_DNA"/>
</dbReference>
<sequence>MAASYFGDYRLAMPVMEGHDVYRLRQALPILMGKHSQKELRDVIGLGIDEEGKKAVFRRIRDNLNSRPAVMPISEAEVRMVWEYLVAQYHQVSKYLRRGYLKIQDLEAMDWVLYKELRDIPKPTDGNRGCKTCTK</sequence>
<evidence type="ECO:0000313" key="2">
    <source>
        <dbReference type="Proteomes" id="UP000215335"/>
    </source>
</evidence>
<gene>
    <name evidence="1" type="ORF">TSAR_014893</name>
</gene>
<evidence type="ECO:0000313" key="1">
    <source>
        <dbReference type="EMBL" id="OXU27668.1"/>
    </source>
</evidence>
<dbReference type="AlphaFoldDB" id="A0A232FB44"/>
<proteinExistence type="predicted"/>
<name>A0A232FB44_9HYME</name>
<reference evidence="1 2" key="1">
    <citation type="journal article" date="2017" name="Curr. Biol.">
        <title>The Evolution of Venom by Co-option of Single-Copy Genes.</title>
        <authorList>
            <person name="Martinson E.O."/>
            <person name="Mrinalini"/>
            <person name="Kelkar Y.D."/>
            <person name="Chang C.H."/>
            <person name="Werren J.H."/>
        </authorList>
    </citation>
    <scope>NUCLEOTIDE SEQUENCE [LARGE SCALE GENOMIC DNA]</scope>
    <source>
        <strain evidence="1 2">Alberta</strain>
        <tissue evidence="1">Whole body</tissue>
    </source>
</reference>
<organism evidence="1 2">
    <name type="scientific">Trichomalopsis sarcophagae</name>
    <dbReference type="NCBI Taxonomy" id="543379"/>
    <lineage>
        <taxon>Eukaryota</taxon>
        <taxon>Metazoa</taxon>
        <taxon>Ecdysozoa</taxon>
        <taxon>Arthropoda</taxon>
        <taxon>Hexapoda</taxon>
        <taxon>Insecta</taxon>
        <taxon>Pterygota</taxon>
        <taxon>Neoptera</taxon>
        <taxon>Endopterygota</taxon>
        <taxon>Hymenoptera</taxon>
        <taxon>Apocrita</taxon>
        <taxon>Proctotrupomorpha</taxon>
        <taxon>Chalcidoidea</taxon>
        <taxon>Pteromalidae</taxon>
        <taxon>Pteromalinae</taxon>
        <taxon>Trichomalopsis</taxon>
    </lineage>
</organism>
<dbReference type="Proteomes" id="UP000215335">
    <property type="component" value="Unassembled WGS sequence"/>
</dbReference>
<comment type="caution">
    <text evidence="1">The sequence shown here is derived from an EMBL/GenBank/DDBJ whole genome shotgun (WGS) entry which is preliminary data.</text>
</comment>